<sequence>MEKNSIKRWQKVLRSARRLYHSVNNYRMSAKDPDFRDFSLLEYDKVTPEEVNDAKRLGFMKQLQLAKRGYVDKNLKLQLVAAKRKERFIEQDHKIVPFGNLRVMEGEKLVAMMQLGFDTLNETFCVAYRNHENIPLWKPYDTVRLERYFGALHPEMGNKLKLSHIFFDIGALKVGQDYKLAICRVYNDAVRQTFHSNTYFQNSISSPKEDLLVNPKNYFGQQFYLSLSQGKETIMTLTEATDLYFVFQSFMETAPKQESIYFEKQEFKKRFLDSGIIVLAHLKHGLRLGVQNGTLQIGKHDGANGKGRLRWENFESRMQSGSLSAIEKYYISKEVISKKNFLVETDAISLKSDTNEASLKKHYGTGKWHFLEGKHHRSAMNSRPVDDSVLEHINRTYSRSTNFQTALAKLQKNQTIQTAQIKQQ</sequence>
<comment type="caution">
    <text evidence="1">The sequence shown here is derived from an EMBL/GenBank/DDBJ whole genome shotgun (WGS) entry which is preliminary data.</text>
</comment>
<dbReference type="RefSeq" id="WP_116183684.1">
    <property type="nucleotide sequence ID" value="NZ_QTJX01000001.1"/>
</dbReference>
<gene>
    <name evidence="1" type="ORF">DX873_06565</name>
</gene>
<dbReference type="OrthoDB" id="1394667at2"/>
<keyword evidence="2" id="KW-1185">Reference proteome</keyword>
<reference evidence="1 2" key="1">
    <citation type="submission" date="2018-08" db="EMBL/GenBank/DDBJ databases">
        <title>Muricauda nanhaiensis sp. nov., isolated from seawater of the South China Sea.</title>
        <authorList>
            <person name="Dang Y."/>
        </authorList>
    </citation>
    <scope>NUCLEOTIDE SEQUENCE [LARGE SCALE GENOMIC DNA]</scope>
    <source>
        <strain evidence="1 2">SM1704</strain>
    </source>
</reference>
<evidence type="ECO:0000313" key="2">
    <source>
        <dbReference type="Proteomes" id="UP000261828"/>
    </source>
</evidence>
<dbReference type="Proteomes" id="UP000261828">
    <property type="component" value="Unassembled WGS sequence"/>
</dbReference>
<organism evidence="1 2">
    <name type="scientific">Flagellimonas nanhaiensis</name>
    <dbReference type="NCBI Taxonomy" id="2292706"/>
    <lineage>
        <taxon>Bacteria</taxon>
        <taxon>Pseudomonadati</taxon>
        <taxon>Bacteroidota</taxon>
        <taxon>Flavobacteriia</taxon>
        <taxon>Flavobacteriales</taxon>
        <taxon>Flavobacteriaceae</taxon>
        <taxon>Flagellimonas</taxon>
    </lineage>
</organism>
<protein>
    <submittedName>
        <fullName evidence="1">Uncharacterized protein</fullName>
    </submittedName>
</protein>
<name>A0A371JVJ4_9FLAO</name>
<evidence type="ECO:0000313" key="1">
    <source>
        <dbReference type="EMBL" id="RDY61806.1"/>
    </source>
</evidence>
<proteinExistence type="predicted"/>
<accession>A0A371JVJ4</accession>
<dbReference type="AlphaFoldDB" id="A0A371JVJ4"/>
<dbReference type="EMBL" id="QTJX01000001">
    <property type="protein sequence ID" value="RDY61806.1"/>
    <property type="molecule type" value="Genomic_DNA"/>
</dbReference>